<dbReference type="SUPFAM" id="SSF48371">
    <property type="entry name" value="ARM repeat"/>
    <property type="match status" value="1"/>
</dbReference>
<dbReference type="Gene3D" id="1.25.10.10">
    <property type="entry name" value="Leucine-rich Repeat Variant"/>
    <property type="match status" value="2"/>
</dbReference>
<comment type="similarity">
    <text evidence="1">Belongs to the V-ATPase H subunit family.</text>
</comment>
<evidence type="ECO:0000256" key="2">
    <source>
        <dbReference type="ARBA" id="ARBA00022448"/>
    </source>
</evidence>
<feature type="domain" description="ATPase V1 complex subunit H C-terminal" evidence="5">
    <location>
        <begin position="295"/>
        <end position="410"/>
    </location>
</feature>
<dbReference type="GO" id="GO:0000221">
    <property type="term" value="C:vacuolar proton-transporting V-type ATPase, V1 domain"/>
    <property type="evidence" value="ECO:0007669"/>
    <property type="project" value="InterPro"/>
</dbReference>
<dbReference type="AlphaFoldDB" id="A0A9N9F3B2"/>
<dbReference type="Proteomes" id="UP000789759">
    <property type="component" value="Unassembled WGS sequence"/>
</dbReference>
<keyword evidence="4" id="KW-0406">Ion transport</keyword>
<dbReference type="PANTHER" id="PTHR10698:SF0">
    <property type="entry name" value="V-TYPE PROTON ATPASE SUBUNIT H"/>
    <property type="match status" value="1"/>
</dbReference>
<dbReference type="InterPro" id="IPR004908">
    <property type="entry name" value="ATPase_V1-cplx_hsu"/>
</dbReference>
<dbReference type="EMBL" id="CAJVQA010001218">
    <property type="protein sequence ID" value="CAG8506852.1"/>
    <property type="molecule type" value="Genomic_DNA"/>
</dbReference>
<protein>
    <submittedName>
        <fullName evidence="6">6872_t:CDS:1</fullName>
    </submittedName>
</protein>
<sequence>MAATNLNDDSVPDVPLAFVFNSYLDELTEDIRARPIPWEGYQKAGLITQEELDLLKRIDKQSREQLRSVMQKDADRYAELYTSLLETLKRVDTVQHILVMTNDMLSDDEKRASYFHKLSSKNSDLPYRPFLKILNADDEFIQLSSAKVLTILMCSAPEPLPFDVTDFFNWINVKLKSNNLNICDLSVQILESILKVPSCRFQFWEMPHGIDTKYDLIPTLINIAKCAIKEKIIRIIIRTFRNLVEKAPEANLPAMLVAKLLNFCENLSVRKWSDSEIVEDIEFLKAQLQENFQSLTTFDEYASEIRSGMLQWSPPHESEQFWKQNVTKLNDQGHELLKILSRLLSTSSDNTVLAVAAHDLGQYVKYYPDGKKILQEIGAKQRVMELMTHEDPEVRYNALIAVQKYMSHAW</sequence>
<reference evidence="6" key="1">
    <citation type="submission" date="2021-06" db="EMBL/GenBank/DDBJ databases">
        <authorList>
            <person name="Kallberg Y."/>
            <person name="Tangrot J."/>
            <person name="Rosling A."/>
        </authorList>
    </citation>
    <scope>NUCLEOTIDE SEQUENCE</scope>
    <source>
        <strain evidence="6">FL966</strain>
    </source>
</reference>
<evidence type="ECO:0000256" key="4">
    <source>
        <dbReference type="ARBA" id="ARBA00023065"/>
    </source>
</evidence>
<dbReference type="PIRSF" id="PIRSF032184">
    <property type="entry name" value="ATPase_V1_H"/>
    <property type="match status" value="1"/>
</dbReference>
<name>A0A9N9F3B2_9GLOM</name>
<dbReference type="Gene3D" id="1.25.40.150">
    <property type="entry name" value="V-type ATPase, subunit H, C-terminal domain"/>
    <property type="match status" value="1"/>
</dbReference>
<dbReference type="Pfam" id="PF03224">
    <property type="entry name" value="V-ATPase_H_N"/>
    <property type="match status" value="2"/>
</dbReference>
<dbReference type="InterPro" id="IPR011989">
    <property type="entry name" value="ARM-like"/>
</dbReference>
<dbReference type="OrthoDB" id="10263554at2759"/>
<proteinExistence type="inferred from homology"/>
<evidence type="ECO:0000313" key="7">
    <source>
        <dbReference type="Proteomes" id="UP000789759"/>
    </source>
</evidence>
<dbReference type="Pfam" id="PF11698">
    <property type="entry name" value="V-ATPase_H_C"/>
    <property type="match status" value="1"/>
</dbReference>
<dbReference type="GO" id="GO:0046961">
    <property type="term" value="F:proton-transporting ATPase activity, rotational mechanism"/>
    <property type="evidence" value="ECO:0007669"/>
    <property type="project" value="InterPro"/>
</dbReference>
<dbReference type="InterPro" id="IPR016024">
    <property type="entry name" value="ARM-type_fold"/>
</dbReference>
<evidence type="ECO:0000259" key="5">
    <source>
        <dbReference type="Pfam" id="PF11698"/>
    </source>
</evidence>
<keyword evidence="2" id="KW-0813">Transport</keyword>
<keyword evidence="3" id="KW-0375">Hydrogen ion transport</keyword>
<evidence type="ECO:0000256" key="1">
    <source>
        <dbReference type="ARBA" id="ARBA00008613"/>
    </source>
</evidence>
<dbReference type="InterPro" id="IPR011987">
    <property type="entry name" value="ATPase_V1-cplx_hsu_C"/>
</dbReference>
<evidence type="ECO:0000256" key="3">
    <source>
        <dbReference type="ARBA" id="ARBA00022781"/>
    </source>
</evidence>
<accession>A0A9N9F3B2</accession>
<dbReference type="InterPro" id="IPR038497">
    <property type="entry name" value="ATPase_V1-cplx_hsu_C_sf"/>
</dbReference>
<comment type="caution">
    <text evidence="6">The sequence shown here is derived from an EMBL/GenBank/DDBJ whole genome shotgun (WGS) entry which is preliminary data.</text>
</comment>
<dbReference type="PANTHER" id="PTHR10698">
    <property type="entry name" value="V-TYPE PROTON ATPASE SUBUNIT H"/>
    <property type="match status" value="1"/>
</dbReference>
<evidence type="ECO:0000313" key="6">
    <source>
        <dbReference type="EMBL" id="CAG8506852.1"/>
    </source>
</evidence>
<gene>
    <name evidence="6" type="ORF">CPELLU_LOCUS2722</name>
</gene>
<dbReference type="GO" id="GO:0000329">
    <property type="term" value="C:fungal-type vacuole membrane"/>
    <property type="evidence" value="ECO:0007669"/>
    <property type="project" value="TreeGrafter"/>
</dbReference>
<keyword evidence="7" id="KW-1185">Reference proteome</keyword>
<organism evidence="6 7">
    <name type="scientific">Cetraspora pellucida</name>
    <dbReference type="NCBI Taxonomy" id="1433469"/>
    <lineage>
        <taxon>Eukaryota</taxon>
        <taxon>Fungi</taxon>
        <taxon>Fungi incertae sedis</taxon>
        <taxon>Mucoromycota</taxon>
        <taxon>Glomeromycotina</taxon>
        <taxon>Glomeromycetes</taxon>
        <taxon>Diversisporales</taxon>
        <taxon>Gigasporaceae</taxon>
        <taxon>Cetraspora</taxon>
    </lineage>
</organism>